<dbReference type="Proteomes" id="UP000005777">
    <property type="component" value="Unassembled WGS sequence"/>
</dbReference>
<keyword evidence="2" id="KW-1185">Reference proteome</keyword>
<name>W5IH38_SCAIO</name>
<organism evidence="1 2">
    <name type="scientific">Scardovia inopinata F0304</name>
    <dbReference type="NCBI Taxonomy" id="641146"/>
    <lineage>
        <taxon>Bacteria</taxon>
        <taxon>Bacillati</taxon>
        <taxon>Actinomycetota</taxon>
        <taxon>Actinomycetes</taxon>
        <taxon>Bifidobacteriales</taxon>
        <taxon>Bifidobacteriaceae</taxon>
        <taxon>Scardovia</taxon>
    </lineage>
</organism>
<dbReference type="InterPro" id="IPR011659">
    <property type="entry name" value="WD40"/>
</dbReference>
<dbReference type="eggNOG" id="ENOG5031XUR">
    <property type="taxonomic scope" value="Bacteria"/>
</dbReference>
<dbReference type="HOGENOM" id="CLU_660374_0_0_11"/>
<comment type="caution">
    <text evidence="1">The sequence shown here is derived from an EMBL/GenBank/DDBJ whole genome shotgun (WGS) entry which is preliminary data.</text>
</comment>
<protein>
    <submittedName>
        <fullName evidence="1">Uncharacterized protein</fullName>
    </submittedName>
</protein>
<proteinExistence type="predicted"/>
<gene>
    <name evidence="1" type="ORF">HMPREF9020_01251</name>
</gene>
<dbReference type="EMBL" id="ADCX01000012">
    <property type="protein sequence ID" value="EFG26170.2"/>
    <property type="molecule type" value="Genomic_DNA"/>
</dbReference>
<dbReference type="AlphaFoldDB" id="W5IH38"/>
<accession>W5IH38</accession>
<evidence type="ECO:0000313" key="1">
    <source>
        <dbReference type="EMBL" id="EFG26170.2"/>
    </source>
</evidence>
<dbReference type="Pfam" id="PF07676">
    <property type="entry name" value="PD40"/>
    <property type="match status" value="1"/>
</dbReference>
<reference evidence="1 2" key="1">
    <citation type="submission" date="2012-01" db="EMBL/GenBank/DDBJ databases">
        <title>The Genome Sequence of Scardovia inopinata F0304.</title>
        <authorList>
            <consortium name="The Broad Institute Genome Sequencing Platform"/>
            <person name="Earl A."/>
            <person name="Ward D."/>
            <person name="Feldgarden M."/>
            <person name="Gevers D."/>
            <person name="Izard J."/>
            <person name="Baranova O.V."/>
            <person name="Blanton J.M."/>
            <person name="Tanner A.C."/>
            <person name="Dewhirst F.E."/>
            <person name="Young S.K."/>
            <person name="Zeng Q."/>
            <person name="Gargeya S."/>
            <person name="Fitzgerald M."/>
            <person name="Haas B."/>
            <person name="Abouelleil A."/>
            <person name="Alvarado L."/>
            <person name="Arachchi H.M."/>
            <person name="Berlin A."/>
            <person name="Chapman S.B."/>
            <person name="Gearin G."/>
            <person name="Goldberg J."/>
            <person name="Griggs A."/>
            <person name="Gujja S."/>
            <person name="Hansen M."/>
            <person name="Heiman D."/>
            <person name="Howarth C."/>
            <person name="Larimer J."/>
            <person name="Lui A."/>
            <person name="MacDonald P.J."/>
            <person name="McCowen C."/>
            <person name="Montmayeur A."/>
            <person name="Murphy C."/>
            <person name="Neiman D."/>
            <person name="Pearson M."/>
            <person name="Priest M."/>
            <person name="Roberts A."/>
            <person name="Saif S."/>
            <person name="Shea T."/>
            <person name="Sisk P."/>
            <person name="Stolte C."/>
            <person name="Sykes S."/>
            <person name="Wortman J."/>
            <person name="Nusbaum C."/>
            <person name="Birren B."/>
        </authorList>
    </citation>
    <scope>NUCLEOTIDE SEQUENCE [LARGE SCALE GENOMIC DNA]</scope>
    <source>
        <strain evidence="1 2">F0304</strain>
    </source>
</reference>
<sequence>MCLVWCMVFLSACSPRVKMIPFQEVSLRDVVAVISLNPQYEEEVRKSGGMVVFIRKDGSYQTIKTAGMAYQKPLWTRRGVFFADYRTNYFISSSSPYQHREVASPKTLFQNTIIEDPQGEAVGIFDVGFTADIKNTLQLIPLSSKNLHTITSEIMSSSAFCGTHLWGLREGPVDEEKGLSYFMLRQIAPFSSKKFLIDSASKKLSAGGIWTTYCDRGEYVSVASYNPREDISQPQILRWNIHTGKPTLIPIRDKNNHPLTVPYDQSQSYDRGSFSPDGSTLVFVSYETGDLIQVNTHTGRILHRFNPKPLPRTISDNDLLQHHNDFSSTRHYYSILRIQYGSGGKFRPVQLFFINKTTRKTEITITLNQTLTKLMKGYTKPYVYDGGFTANPNL</sequence>
<evidence type="ECO:0000313" key="2">
    <source>
        <dbReference type="Proteomes" id="UP000005777"/>
    </source>
</evidence>
<dbReference type="SUPFAM" id="SSF82171">
    <property type="entry name" value="DPP6 N-terminal domain-like"/>
    <property type="match status" value="1"/>
</dbReference>